<evidence type="ECO:0000256" key="4">
    <source>
        <dbReference type="ARBA" id="ARBA00022741"/>
    </source>
</evidence>
<evidence type="ECO:0000256" key="9">
    <source>
        <dbReference type="ARBA" id="ARBA00063537"/>
    </source>
</evidence>
<evidence type="ECO:0000256" key="6">
    <source>
        <dbReference type="ARBA" id="ARBA00022917"/>
    </source>
</evidence>
<keyword evidence="6" id="KW-0648">Protein biosynthesis</keyword>
<comment type="similarity">
    <text evidence="2">Belongs to the TRAFAC class translation factor GTPase superfamily. Classic translation factor GTPase family. EF-Tu/EF-1A subfamily.</text>
</comment>
<evidence type="ECO:0000256" key="10">
    <source>
        <dbReference type="ARBA" id="ARBA00074866"/>
    </source>
</evidence>
<dbReference type="EMBL" id="ML178816">
    <property type="protein sequence ID" value="TFL05525.1"/>
    <property type="molecule type" value="Genomic_DNA"/>
</dbReference>
<dbReference type="AlphaFoldDB" id="A0A5C3QUC7"/>
<dbReference type="GO" id="GO:0005525">
    <property type="term" value="F:GTP binding"/>
    <property type="evidence" value="ECO:0007669"/>
    <property type="project" value="UniProtKB-KW"/>
</dbReference>
<evidence type="ECO:0000259" key="11">
    <source>
        <dbReference type="PROSITE" id="PS51722"/>
    </source>
</evidence>
<dbReference type="PANTHER" id="PTHR23115">
    <property type="entry name" value="TRANSLATION FACTOR"/>
    <property type="match status" value="1"/>
</dbReference>
<comment type="subcellular location">
    <subcellularLocation>
        <location evidence="1">Cytoplasm</location>
    </subcellularLocation>
</comment>
<dbReference type="SUPFAM" id="SSF50465">
    <property type="entry name" value="EF-Tu/eEF-1alpha/eIF2-gamma C-terminal domain"/>
    <property type="match status" value="1"/>
</dbReference>
<dbReference type="InterPro" id="IPR009000">
    <property type="entry name" value="Transl_B-barrel_sf"/>
</dbReference>
<dbReference type="CDD" id="cd01883">
    <property type="entry name" value="EF1_alpha"/>
    <property type="match status" value="1"/>
</dbReference>
<keyword evidence="7" id="KW-0342">GTP-binding</keyword>
<dbReference type="Gene3D" id="3.40.50.300">
    <property type="entry name" value="P-loop containing nucleotide triphosphate hydrolases"/>
    <property type="match status" value="1"/>
</dbReference>
<reference evidence="12 13" key="1">
    <citation type="journal article" date="2019" name="Nat. Ecol. Evol.">
        <title>Megaphylogeny resolves global patterns of mushroom evolution.</title>
        <authorList>
            <person name="Varga T."/>
            <person name="Krizsan K."/>
            <person name="Foldi C."/>
            <person name="Dima B."/>
            <person name="Sanchez-Garcia M."/>
            <person name="Sanchez-Ramirez S."/>
            <person name="Szollosi G.J."/>
            <person name="Szarkandi J.G."/>
            <person name="Papp V."/>
            <person name="Albert L."/>
            <person name="Andreopoulos W."/>
            <person name="Angelini C."/>
            <person name="Antonin V."/>
            <person name="Barry K.W."/>
            <person name="Bougher N.L."/>
            <person name="Buchanan P."/>
            <person name="Buyck B."/>
            <person name="Bense V."/>
            <person name="Catcheside P."/>
            <person name="Chovatia M."/>
            <person name="Cooper J."/>
            <person name="Damon W."/>
            <person name="Desjardin D."/>
            <person name="Finy P."/>
            <person name="Geml J."/>
            <person name="Haridas S."/>
            <person name="Hughes K."/>
            <person name="Justo A."/>
            <person name="Karasinski D."/>
            <person name="Kautmanova I."/>
            <person name="Kiss B."/>
            <person name="Kocsube S."/>
            <person name="Kotiranta H."/>
            <person name="LaButti K.M."/>
            <person name="Lechner B.E."/>
            <person name="Liimatainen K."/>
            <person name="Lipzen A."/>
            <person name="Lukacs Z."/>
            <person name="Mihaltcheva S."/>
            <person name="Morgado L.N."/>
            <person name="Niskanen T."/>
            <person name="Noordeloos M.E."/>
            <person name="Ohm R.A."/>
            <person name="Ortiz-Santana B."/>
            <person name="Ovrebo C."/>
            <person name="Racz N."/>
            <person name="Riley R."/>
            <person name="Savchenko A."/>
            <person name="Shiryaev A."/>
            <person name="Soop K."/>
            <person name="Spirin V."/>
            <person name="Szebenyi C."/>
            <person name="Tomsovsky M."/>
            <person name="Tulloss R.E."/>
            <person name="Uehling J."/>
            <person name="Grigoriev I.V."/>
            <person name="Vagvolgyi C."/>
            <person name="Papp T."/>
            <person name="Martin F.M."/>
            <person name="Miettinen O."/>
            <person name="Hibbett D.S."/>
            <person name="Nagy L.G."/>
        </authorList>
    </citation>
    <scope>NUCLEOTIDE SEQUENCE [LARGE SCALE GENOMIC DNA]</scope>
    <source>
        <strain evidence="12 13">CBS 309.79</strain>
    </source>
</reference>
<keyword evidence="4" id="KW-0547">Nucleotide-binding</keyword>
<comment type="subunit">
    <text evidence="9">Component of the Dom34-Hbs1 complex, also named Pelota-HBS1L complex, composed of dom34 and hbs1.</text>
</comment>
<dbReference type="InterPro" id="IPR050100">
    <property type="entry name" value="TRAFAC_GTPase_members"/>
</dbReference>
<dbReference type="FunFam" id="2.40.30.10:FF:000020">
    <property type="entry name" value="Translation elongation factor EF-1"/>
    <property type="match status" value="1"/>
</dbReference>
<gene>
    <name evidence="12" type="ORF">BDV98DRAFT_560178</name>
</gene>
<protein>
    <recommendedName>
        <fullName evidence="10">Elongation factor 1 alpha-like protein</fullName>
    </recommendedName>
</protein>
<comment type="catalytic activity">
    <reaction evidence="8">
        <text>GTP + H2O = GDP + phosphate + H(+)</text>
        <dbReference type="Rhea" id="RHEA:19669"/>
        <dbReference type="ChEBI" id="CHEBI:15377"/>
        <dbReference type="ChEBI" id="CHEBI:15378"/>
        <dbReference type="ChEBI" id="CHEBI:37565"/>
        <dbReference type="ChEBI" id="CHEBI:43474"/>
        <dbReference type="ChEBI" id="CHEBI:58189"/>
    </reaction>
    <physiologicalReaction direction="left-to-right" evidence="8">
        <dbReference type="Rhea" id="RHEA:19670"/>
    </physiologicalReaction>
</comment>
<dbReference type="InterPro" id="IPR027417">
    <property type="entry name" value="P-loop_NTPase"/>
</dbReference>
<dbReference type="Pfam" id="PF22594">
    <property type="entry name" value="GTP-eEF1A_C"/>
    <property type="match status" value="1"/>
</dbReference>
<dbReference type="FunFam" id="3.40.50.300:FF:000204">
    <property type="entry name" value="Translation elongation factor Tu"/>
    <property type="match status" value="1"/>
</dbReference>
<dbReference type="GO" id="GO:1990533">
    <property type="term" value="C:Dom34-Hbs1 complex"/>
    <property type="evidence" value="ECO:0007669"/>
    <property type="project" value="UniProtKB-ARBA"/>
</dbReference>
<dbReference type="Proteomes" id="UP000305067">
    <property type="component" value="Unassembled WGS sequence"/>
</dbReference>
<dbReference type="GO" id="GO:0005829">
    <property type="term" value="C:cytosol"/>
    <property type="evidence" value="ECO:0007669"/>
    <property type="project" value="GOC"/>
</dbReference>
<sequence>MSYAREKLIEEAVRVLEEQEKMGKKGVSLVVIGHVDAGKSTLMGRLLYDLGRLDEKTKVANERGSSKAGKSSFSWAWGLDGTTEERERGITMDIALQSMSTPHRQITILDAPGHKDFVPNMISGATQADCALLVVDASTGEFESGFGRGGQTREHLLLVRSLGVSQVIVAVNKLDQVNWDKDRYDDICDQLRPFLIQSGFRESKLRFAPVAAMMGVNLAECEGEEAKGLLEWYSGPTLVDMLDKLEPPARDLKAPLRIPISNVFKGSGSGTSISGRLCGGVVQVGEKLRILPGDETAVVKNIYVEEETVPWAAAGSNVMLQLTSVDPVYLNIGNILCLPTELVPLATVFTARVIVFDIEVPITSGAAVELYHHSKDVPATVTKLLATIDRGSGNVLKKNPRVLAKGISAEVQITLRPSGYSGVARPIPLEPFTVSKDMGRILLRRGGETIAAGIVSEIFA</sequence>
<keyword evidence="13" id="KW-1185">Reference proteome</keyword>
<dbReference type="PRINTS" id="PR00315">
    <property type="entry name" value="ELONGATNFCT"/>
</dbReference>
<dbReference type="FunFam" id="2.40.30.10:FF:000070">
    <property type="entry name" value="Translation elongation factor EF-1 subunit"/>
    <property type="match status" value="1"/>
</dbReference>
<evidence type="ECO:0000256" key="7">
    <source>
        <dbReference type="ARBA" id="ARBA00023134"/>
    </source>
</evidence>
<dbReference type="CDD" id="cd04093">
    <property type="entry name" value="HBS1_C_III"/>
    <property type="match status" value="1"/>
</dbReference>
<keyword evidence="5 12" id="KW-0378">Hydrolase</keyword>
<dbReference type="InterPro" id="IPR009001">
    <property type="entry name" value="Transl_elong_EF1A/Init_IF2_C"/>
</dbReference>
<dbReference type="OrthoDB" id="342024at2759"/>
<dbReference type="CDD" id="cd16267">
    <property type="entry name" value="HBS1-like_II"/>
    <property type="match status" value="1"/>
</dbReference>
<proteinExistence type="inferred from homology"/>
<dbReference type="Gene3D" id="2.40.30.10">
    <property type="entry name" value="Translation factors"/>
    <property type="match status" value="2"/>
</dbReference>
<evidence type="ECO:0000256" key="5">
    <source>
        <dbReference type="ARBA" id="ARBA00022801"/>
    </source>
</evidence>
<dbReference type="GO" id="GO:0003924">
    <property type="term" value="F:GTPase activity"/>
    <property type="evidence" value="ECO:0007669"/>
    <property type="project" value="InterPro"/>
</dbReference>
<organism evidence="12 13">
    <name type="scientific">Pterulicium gracile</name>
    <dbReference type="NCBI Taxonomy" id="1884261"/>
    <lineage>
        <taxon>Eukaryota</taxon>
        <taxon>Fungi</taxon>
        <taxon>Dikarya</taxon>
        <taxon>Basidiomycota</taxon>
        <taxon>Agaricomycotina</taxon>
        <taxon>Agaricomycetes</taxon>
        <taxon>Agaricomycetidae</taxon>
        <taxon>Agaricales</taxon>
        <taxon>Pleurotineae</taxon>
        <taxon>Pterulaceae</taxon>
        <taxon>Pterulicium</taxon>
    </lineage>
</organism>
<evidence type="ECO:0000256" key="1">
    <source>
        <dbReference type="ARBA" id="ARBA00004496"/>
    </source>
</evidence>
<keyword evidence="3" id="KW-0963">Cytoplasm</keyword>
<dbReference type="PROSITE" id="PS51722">
    <property type="entry name" value="G_TR_2"/>
    <property type="match status" value="1"/>
</dbReference>
<dbReference type="SUPFAM" id="SSF50447">
    <property type="entry name" value="Translation proteins"/>
    <property type="match status" value="1"/>
</dbReference>
<accession>A0A5C3QUC7</accession>
<evidence type="ECO:0000256" key="8">
    <source>
        <dbReference type="ARBA" id="ARBA00049117"/>
    </source>
</evidence>
<evidence type="ECO:0000256" key="2">
    <source>
        <dbReference type="ARBA" id="ARBA00007249"/>
    </source>
</evidence>
<evidence type="ECO:0000256" key="3">
    <source>
        <dbReference type="ARBA" id="ARBA00022490"/>
    </source>
</evidence>
<dbReference type="Pfam" id="PF00009">
    <property type="entry name" value="GTP_EFTU"/>
    <property type="match status" value="1"/>
</dbReference>
<dbReference type="InterPro" id="IPR054696">
    <property type="entry name" value="GTP-eEF1A_C"/>
</dbReference>
<evidence type="ECO:0000313" key="12">
    <source>
        <dbReference type="EMBL" id="TFL05525.1"/>
    </source>
</evidence>
<name>A0A5C3QUC7_9AGAR</name>
<dbReference type="STRING" id="1884261.A0A5C3QUC7"/>
<dbReference type="GO" id="GO:0002184">
    <property type="term" value="P:cytoplasmic translational termination"/>
    <property type="evidence" value="ECO:0007669"/>
    <property type="project" value="UniProtKB-ARBA"/>
</dbReference>
<dbReference type="SUPFAM" id="SSF52540">
    <property type="entry name" value="P-loop containing nucleoside triphosphate hydrolases"/>
    <property type="match status" value="1"/>
</dbReference>
<dbReference type="InterPro" id="IPR000795">
    <property type="entry name" value="T_Tr_GTP-bd_dom"/>
</dbReference>
<feature type="domain" description="Tr-type G" evidence="11">
    <location>
        <begin position="24"/>
        <end position="250"/>
    </location>
</feature>
<evidence type="ECO:0000313" key="13">
    <source>
        <dbReference type="Proteomes" id="UP000305067"/>
    </source>
</evidence>